<protein>
    <recommendedName>
        <fullName evidence="3">DUF4268 domain-containing protein</fullName>
    </recommendedName>
</protein>
<dbReference type="Proteomes" id="UP001634154">
    <property type="component" value="Unassembled WGS sequence"/>
</dbReference>
<reference evidence="1 2" key="1">
    <citation type="submission" date="2024-12" db="EMBL/GenBank/DDBJ databases">
        <title>Draft genome sequence of Chryseobacterium kwangjuense AG447.</title>
        <authorList>
            <person name="Cheptsov V.S."/>
            <person name="Belov A."/>
            <person name="Zavarzina A.G."/>
        </authorList>
    </citation>
    <scope>NUCLEOTIDE SEQUENCE [LARGE SCALE GENOMIC DNA]</scope>
    <source>
        <strain evidence="1 2">AG447</strain>
    </source>
</reference>
<name>A0ABW9JZA0_9FLAO</name>
<evidence type="ECO:0008006" key="3">
    <source>
        <dbReference type="Google" id="ProtNLM"/>
    </source>
</evidence>
<comment type="caution">
    <text evidence="1">The sequence shown here is derived from an EMBL/GenBank/DDBJ whole genome shotgun (WGS) entry which is preliminary data.</text>
</comment>
<accession>A0ABW9JZA0</accession>
<evidence type="ECO:0000313" key="2">
    <source>
        <dbReference type="Proteomes" id="UP001634154"/>
    </source>
</evidence>
<dbReference type="RefSeq" id="WP_409355396.1">
    <property type="nucleotide sequence ID" value="NZ_JBJXVJ010000001.1"/>
</dbReference>
<evidence type="ECO:0000313" key="1">
    <source>
        <dbReference type="EMBL" id="MFN1215590.1"/>
    </source>
</evidence>
<dbReference type="EMBL" id="JBJXVJ010000001">
    <property type="protein sequence ID" value="MFN1215590.1"/>
    <property type="molecule type" value="Genomic_DNA"/>
</dbReference>
<proteinExistence type="predicted"/>
<gene>
    <name evidence="1" type="ORF">ACKW6Q_01275</name>
</gene>
<keyword evidence="2" id="KW-1185">Reference proteome</keyword>
<sequence length="155" mass="18267">MNWIIRSTRNTKFHTNLHEVLKPIWHELNNYSWILTDLDFMTDDEIPIDFNSDAFFLNREQFEQVYKSNTQFIWGIIAAVPPKDVPDIKVISELSAEDPEVWKSDHFLISQAVVEITALDSSYTIVKFTDKKISDLFKEYFKEQALNLQEFAEKS</sequence>
<organism evidence="1 2">
    <name type="scientific">Chryseobacterium kwangjuense</name>
    <dbReference type="NCBI Taxonomy" id="267125"/>
    <lineage>
        <taxon>Bacteria</taxon>
        <taxon>Pseudomonadati</taxon>
        <taxon>Bacteroidota</taxon>
        <taxon>Flavobacteriia</taxon>
        <taxon>Flavobacteriales</taxon>
        <taxon>Weeksellaceae</taxon>
        <taxon>Chryseobacterium group</taxon>
        <taxon>Chryseobacterium</taxon>
    </lineage>
</organism>